<name>A0ACB7PAF7_9PEZI</name>
<evidence type="ECO:0000313" key="1">
    <source>
        <dbReference type="EMBL" id="KAH6636166.1"/>
    </source>
</evidence>
<comment type="caution">
    <text evidence="1">The sequence shown here is derived from an EMBL/GenBank/DDBJ whole genome shotgun (WGS) entry which is preliminary data.</text>
</comment>
<keyword evidence="2" id="KW-1185">Reference proteome</keyword>
<organism evidence="1 2">
    <name type="scientific">Chaetomium tenue</name>
    <dbReference type="NCBI Taxonomy" id="1854479"/>
    <lineage>
        <taxon>Eukaryota</taxon>
        <taxon>Fungi</taxon>
        <taxon>Dikarya</taxon>
        <taxon>Ascomycota</taxon>
        <taxon>Pezizomycotina</taxon>
        <taxon>Sordariomycetes</taxon>
        <taxon>Sordariomycetidae</taxon>
        <taxon>Sordariales</taxon>
        <taxon>Chaetomiaceae</taxon>
        <taxon>Chaetomium</taxon>
    </lineage>
</organism>
<evidence type="ECO:0000313" key="2">
    <source>
        <dbReference type="Proteomes" id="UP000724584"/>
    </source>
</evidence>
<protein>
    <submittedName>
        <fullName evidence="1">Kinase-like domain-containing protein</fullName>
    </submittedName>
</protein>
<sequence>MAGESNYDLHTRLAPLTLPLRSNPVEEDDPLTPVIHTAVPPSLISPGIQIELYGDPAGRPALVHPRKRAQSNILRNGPRHLGRFHRAGFGAPDAPILDFKAQQAKEAQDALFLIREEIAIMKKLNHPNLVQLMEVLDDSEDDSLYMVMEMCKKGVVMKVGLGESATPYEEEQCRHWFRDLILGIEYLHSQGVVHRDIKPENLLLTDDDVLKIVDFGVSEMFEKSGNMRTSKSAGSPAFLPPELCVAKHGDVSGTAADIWSMGVSLYCLRYGRLPFERGGVLDIYEAIKTETAKLPPDENPDFVDLMGRLLEKDPEKRITMAELRDHMWVTQGATDPLLSAEENCSDPVDPPNPLELNHAFTRRMSHLICVQSGSSRASSPHARRPLTRTPPAITQPHPPPSWPRPQPSSPHESCANARTSTTNPTNTTTDVTTPPEHVTDHQQPHPEEPVPLLGIGTGGIDDFPGADDAPHPADIVSDSPTVVDFNVYDRAFEEEIERIRRSTSRRGVGGAGAGGLRGRGVGGVGGVGGGVGGGAGGIGGGAGTGVIYQTRFSERAGAGAVDGHEGTPRSFAGSGVDLGGAAREQPGGSARFAELVAKAMAVEDARDRLED</sequence>
<accession>A0ACB7PAF7</accession>
<reference evidence="1 2" key="1">
    <citation type="journal article" date="2021" name="Nat. Commun.">
        <title>Genetic determinants of endophytism in the Arabidopsis root mycobiome.</title>
        <authorList>
            <person name="Mesny F."/>
            <person name="Miyauchi S."/>
            <person name="Thiergart T."/>
            <person name="Pickel B."/>
            <person name="Atanasova L."/>
            <person name="Karlsson M."/>
            <person name="Huettel B."/>
            <person name="Barry K.W."/>
            <person name="Haridas S."/>
            <person name="Chen C."/>
            <person name="Bauer D."/>
            <person name="Andreopoulos W."/>
            <person name="Pangilinan J."/>
            <person name="LaButti K."/>
            <person name="Riley R."/>
            <person name="Lipzen A."/>
            <person name="Clum A."/>
            <person name="Drula E."/>
            <person name="Henrissat B."/>
            <person name="Kohler A."/>
            <person name="Grigoriev I.V."/>
            <person name="Martin F.M."/>
            <person name="Hacquard S."/>
        </authorList>
    </citation>
    <scope>NUCLEOTIDE SEQUENCE [LARGE SCALE GENOMIC DNA]</scope>
    <source>
        <strain evidence="1 2">MPI-SDFR-AT-0079</strain>
    </source>
</reference>
<gene>
    <name evidence="1" type="ORF">F5144DRAFT_591406</name>
</gene>
<dbReference type="Proteomes" id="UP000724584">
    <property type="component" value="Unassembled WGS sequence"/>
</dbReference>
<proteinExistence type="predicted"/>
<dbReference type="EMBL" id="JAGIZQ010000003">
    <property type="protein sequence ID" value="KAH6636166.1"/>
    <property type="molecule type" value="Genomic_DNA"/>
</dbReference>